<accession>A0A8T2CQW6</accession>
<organism evidence="1 2">
    <name type="scientific">Arabidopsis suecica</name>
    <name type="common">Swedish thale-cress</name>
    <name type="synonym">Cardaminopsis suecica</name>
    <dbReference type="NCBI Taxonomy" id="45249"/>
    <lineage>
        <taxon>Eukaryota</taxon>
        <taxon>Viridiplantae</taxon>
        <taxon>Streptophyta</taxon>
        <taxon>Embryophyta</taxon>
        <taxon>Tracheophyta</taxon>
        <taxon>Spermatophyta</taxon>
        <taxon>Magnoliopsida</taxon>
        <taxon>eudicotyledons</taxon>
        <taxon>Gunneridae</taxon>
        <taxon>Pentapetalae</taxon>
        <taxon>rosids</taxon>
        <taxon>malvids</taxon>
        <taxon>Brassicales</taxon>
        <taxon>Brassicaceae</taxon>
        <taxon>Camelineae</taxon>
        <taxon>Arabidopsis</taxon>
    </lineage>
</organism>
<proteinExistence type="predicted"/>
<evidence type="ECO:0000313" key="2">
    <source>
        <dbReference type="Proteomes" id="UP000694251"/>
    </source>
</evidence>
<protein>
    <submittedName>
        <fullName evidence="1">Uncharacterized protein</fullName>
    </submittedName>
</protein>
<dbReference type="InterPro" id="IPR009568">
    <property type="entry name" value="DUF1184"/>
</dbReference>
<comment type="caution">
    <text evidence="1">The sequence shown here is derived from an EMBL/GenBank/DDBJ whole genome shotgun (WGS) entry which is preliminary data.</text>
</comment>
<evidence type="ECO:0000313" key="1">
    <source>
        <dbReference type="EMBL" id="KAG7599284.1"/>
    </source>
</evidence>
<dbReference type="AlphaFoldDB" id="A0A8T2CQW6"/>
<gene>
    <name evidence="1" type="ORF">ISN44_As06g034720</name>
</gene>
<name>A0A8T2CQW6_ARASU</name>
<keyword evidence="2" id="KW-1185">Reference proteome</keyword>
<sequence length="254" mass="29145">MEHSSSMNPSTISTISKKMESMSMTHRVVRNKKKLPQARYSPYTAKIKLTIEKQKDESLRLGVELSLFVAEAMFLLSDDIHSMLVFCYQIVYECTGNKDKKNPTQVVKSLMYVMLYVFETYFKPKNGVYQADGKSTQLELIKSSTEHFAYGVRNLERIILVLNNGGLMPQSDFEHFNKELKKLEEKLRSSKDVSEANGFARDAIKSNILHLWARKSPVPPKIINAPIRIAEMFRPLLNQARVRICSRLIASLHI</sequence>
<dbReference type="EMBL" id="JAEFBJ010000006">
    <property type="protein sequence ID" value="KAG7599284.1"/>
    <property type="molecule type" value="Genomic_DNA"/>
</dbReference>
<dbReference type="Proteomes" id="UP000694251">
    <property type="component" value="Chromosome 6"/>
</dbReference>
<dbReference type="OrthoDB" id="10282587at2759"/>
<dbReference type="Pfam" id="PF06683">
    <property type="entry name" value="DUF1184"/>
    <property type="match status" value="1"/>
</dbReference>
<reference evidence="1 2" key="1">
    <citation type="submission" date="2020-12" db="EMBL/GenBank/DDBJ databases">
        <title>Concerted genomic and epigenomic changes stabilize Arabidopsis allopolyploids.</title>
        <authorList>
            <person name="Chen Z."/>
        </authorList>
    </citation>
    <scope>NUCLEOTIDE SEQUENCE [LARGE SCALE GENOMIC DNA]</scope>
    <source>
        <strain evidence="1">As9502</strain>
        <tissue evidence="1">Leaf</tissue>
    </source>
</reference>